<accession>A0ABN3I4C3</accession>
<proteinExistence type="predicted"/>
<gene>
    <name evidence="1" type="ORF">GCM10010170_106450</name>
</gene>
<dbReference type="EMBL" id="BAAARV010000135">
    <property type="protein sequence ID" value="GAA2393364.1"/>
    <property type="molecule type" value="Genomic_DNA"/>
</dbReference>
<reference evidence="1 2" key="1">
    <citation type="journal article" date="2019" name="Int. J. Syst. Evol. Microbiol.">
        <title>The Global Catalogue of Microorganisms (GCM) 10K type strain sequencing project: providing services to taxonomists for standard genome sequencing and annotation.</title>
        <authorList>
            <consortium name="The Broad Institute Genomics Platform"/>
            <consortium name="The Broad Institute Genome Sequencing Center for Infectious Disease"/>
            <person name="Wu L."/>
            <person name="Ma J."/>
        </authorList>
    </citation>
    <scope>NUCLEOTIDE SEQUENCE [LARGE SCALE GENOMIC DNA]</scope>
    <source>
        <strain evidence="1 2">JCM 3272</strain>
    </source>
</reference>
<comment type="caution">
    <text evidence="1">The sequence shown here is derived from an EMBL/GenBank/DDBJ whole genome shotgun (WGS) entry which is preliminary data.</text>
</comment>
<organism evidence="1 2">
    <name type="scientific">Dactylosporangium salmoneum</name>
    <dbReference type="NCBI Taxonomy" id="53361"/>
    <lineage>
        <taxon>Bacteria</taxon>
        <taxon>Bacillati</taxon>
        <taxon>Actinomycetota</taxon>
        <taxon>Actinomycetes</taxon>
        <taxon>Micromonosporales</taxon>
        <taxon>Micromonosporaceae</taxon>
        <taxon>Dactylosporangium</taxon>
    </lineage>
</organism>
<evidence type="ECO:0000313" key="1">
    <source>
        <dbReference type="EMBL" id="GAA2393364.1"/>
    </source>
</evidence>
<name>A0ABN3I4C3_9ACTN</name>
<dbReference type="Proteomes" id="UP001501444">
    <property type="component" value="Unassembled WGS sequence"/>
</dbReference>
<sequence length="217" mass="23281">MYRVAATLRRHEFDTAYGQRGTRVRTPLGRVRFVRGFGASFVTASPAARTYPGRVSTLPSTDDLLRVMTILGVAGDPLYIMKDHADDRRRAELLAHITAALVDRLETLETRAGLDVDDRADLHLRADRDAAGPDAAGRLQAARLAWVQQSVARRRGRRPDPVADTVATTIGVLIELLAASESGPMLADAVAGLCAAADHLGTVLRAAPVRLPTGATI</sequence>
<protein>
    <submittedName>
        <fullName evidence="1">Uncharacterized protein</fullName>
    </submittedName>
</protein>
<evidence type="ECO:0000313" key="2">
    <source>
        <dbReference type="Proteomes" id="UP001501444"/>
    </source>
</evidence>
<keyword evidence="2" id="KW-1185">Reference proteome</keyword>